<keyword evidence="3" id="KW-1185">Reference proteome</keyword>
<dbReference type="InterPro" id="IPR014966">
    <property type="entry name" value="FRG-dom"/>
</dbReference>
<reference evidence="2 3" key="1">
    <citation type="submission" date="2023-07" db="EMBL/GenBank/DDBJ databases">
        <title>The novel representative of Negativicutes class, Anaeroselena agilis gen. nov. sp. nov.</title>
        <authorList>
            <person name="Prokofeva M.I."/>
            <person name="Elcheninov A.G."/>
            <person name="Klyukina A."/>
            <person name="Kublanov I.V."/>
            <person name="Frolov E.N."/>
            <person name="Podosokorskaya O.A."/>
        </authorList>
    </citation>
    <scope>NUCLEOTIDE SEQUENCE [LARGE SCALE GENOMIC DNA]</scope>
    <source>
        <strain evidence="2 3">4137-cl</strain>
    </source>
</reference>
<protein>
    <submittedName>
        <fullName evidence="2">FRG domain-containing protein</fullName>
    </submittedName>
</protein>
<evidence type="ECO:0000313" key="3">
    <source>
        <dbReference type="Proteomes" id="UP001254848"/>
    </source>
</evidence>
<accession>A0ABU3P0G7</accession>
<gene>
    <name evidence="2" type="ORF">Q4T40_14860</name>
</gene>
<dbReference type="Pfam" id="PF08867">
    <property type="entry name" value="FRG"/>
    <property type="match status" value="1"/>
</dbReference>
<dbReference type="SMART" id="SM00901">
    <property type="entry name" value="FRG"/>
    <property type="match status" value="1"/>
</dbReference>
<evidence type="ECO:0000259" key="1">
    <source>
        <dbReference type="SMART" id="SM00901"/>
    </source>
</evidence>
<organism evidence="2 3">
    <name type="scientific">Anaeroselena agilis</name>
    <dbReference type="NCBI Taxonomy" id="3063788"/>
    <lineage>
        <taxon>Bacteria</taxon>
        <taxon>Bacillati</taxon>
        <taxon>Bacillota</taxon>
        <taxon>Negativicutes</taxon>
        <taxon>Acetonemataceae</taxon>
        <taxon>Anaeroselena</taxon>
    </lineage>
</organism>
<dbReference type="RefSeq" id="WP_413781008.1">
    <property type="nucleotide sequence ID" value="NZ_JAUOZS010000001.1"/>
</dbReference>
<name>A0ABU3P0G7_9FIRM</name>
<sequence length="255" mass="28899">MSDAWQQFLQAVQTATKGVPYPFYRGCPSSCFTLLPSLFRVRRKRYTECNVFFDFFAFAKPLVNTQSLKPIETLFEMRHAGIPTRLLDWTTTFAVALYFALSGTPDRPCIWVLEPDTLNHKATGHGLLVQSDAVDYDHEHEQVLYLGKKLQYPLAIFPTMQNPRIFAQKGHFTIHGAIEKPLEDICPDCVTKIPLPAAAVDEARAFLHLAGLNEYSVFPDIDGLARYLTKEHGLDRRKRAAFKKVKSRQAPSAPI</sequence>
<comment type="caution">
    <text evidence="2">The sequence shown here is derived from an EMBL/GenBank/DDBJ whole genome shotgun (WGS) entry which is preliminary data.</text>
</comment>
<feature type="domain" description="FRG" evidence="1">
    <location>
        <begin position="18"/>
        <end position="111"/>
    </location>
</feature>
<proteinExistence type="predicted"/>
<dbReference type="Proteomes" id="UP001254848">
    <property type="component" value="Unassembled WGS sequence"/>
</dbReference>
<dbReference type="EMBL" id="JAUOZS010000001">
    <property type="protein sequence ID" value="MDT8902527.1"/>
    <property type="molecule type" value="Genomic_DNA"/>
</dbReference>
<evidence type="ECO:0000313" key="2">
    <source>
        <dbReference type="EMBL" id="MDT8902527.1"/>
    </source>
</evidence>